<gene>
    <name evidence="1" type="ORF">QFW80_00100</name>
</gene>
<dbReference type="EMBL" id="JARXRN010000003">
    <property type="protein sequence ID" value="MDH5828925.1"/>
    <property type="molecule type" value="Genomic_DNA"/>
</dbReference>
<proteinExistence type="predicted"/>
<evidence type="ECO:0000313" key="2">
    <source>
        <dbReference type="Proteomes" id="UP001156831"/>
    </source>
</evidence>
<evidence type="ECO:0008006" key="3">
    <source>
        <dbReference type="Google" id="ProtNLM"/>
    </source>
</evidence>
<dbReference type="Proteomes" id="UP001156831">
    <property type="component" value="Unassembled WGS sequence"/>
</dbReference>
<organism evidence="1 2">
    <name type="scientific">Luteimonas rhizosphaericola</name>
    <dbReference type="NCBI Taxonomy" id="3042024"/>
    <lineage>
        <taxon>Bacteria</taxon>
        <taxon>Pseudomonadati</taxon>
        <taxon>Pseudomonadota</taxon>
        <taxon>Gammaproteobacteria</taxon>
        <taxon>Lysobacterales</taxon>
        <taxon>Lysobacteraceae</taxon>
        <taxon>Luteimonas</taxon>
    </lineage>
</organism>
<protein>
    <recommendedName>
        <fullName evidence="3">Lipoprotein</fullName>
    </recommendedName>
</protein>
<name>A0ABT6JE20_9GAMM</name>
<keyword evidence="2" id="KW-1185">Reference proteome</keyword>
<dbReference type="RefSeq" id="WP_280598818.1">
    <property type="nucleotide sequence ID" value="NZ_JARXRN010000003.1"/>
</dbReference>
<sequence length="152" mass="16396">MLINDSAAQSFLAMAFALALVGCGKERAVLTPEFRGTFSAGGKPAAGAEVLIGFSGDHDRPCDGLPVVAVVDAGGHFSAPAKTTRMSKRERAAIPFGTFQNYVCFRYKGEVLISSMFLTSPDETDKYIGTCVTPHISTGYDDHMCQWRREHA</sequence>
<accession>A0ABT6JE20</accession>
<comment type="caution">
    <text evidence="1">The sequence shown here is derived from an EMBL/GenBank/DDBJ whole genome shotgun (WGS) entry which is preliminary data.</text>
</comment>
<reference evidence="1 2" key="1">
    <citation type="submission" date="2023-04" db="EMBL/GenBank/DDBJ databases">
        <title>Luteimonas sp. M1R5S18.</title>
        <authorList>
            <person name="Sun J.-Q."/>
        </authorList>
    </citation>
    <scope>NUCLEOTIDE SEQUENCE [LARGE SCALE GENOMIC DNA]</scope>
    <source>
        <strain evidence="1 2">M1R5S18</strain>
    </source>
</reference>
<evidence type="ECO:0000313" key="1">
    <source>
        <dbReference type="EMBL" id="MDH5828925.1"/>
    </source>
</evidence>